<evidence type="ECO:0000313" key="4">
    <source>
        <dbReference type="Proteomes" id="UP001324993"/>
    </source>
</evidence>
<keyword evidence="4" id="KW-1185">Reference proteome</keyword>
<dbReference type="Proteomes" id="UP001324993">
    <property type="component" value="Chromosome"/>
</dbReference>
<protein>
    <submittedName>
        <fullName evidence="3">Autotransporter-associated beta strand repeat-containing protein</fullName>
    </submittedName>
</protein>
<feature type="chain" id="PRO_5046802437" evidence="2">
    <location>
        <begin position="30"/>
        <end position="378"/>
    </location>
</feature>
<dbReference type="InterPro" id="IPR011050">
    <property type="entry name" value="Pectin_lyase_fold/virulence"/>
</dbReference>
<dbReference type="EMBL" id="CP138858">
    <property type="protein sequence ID" value="WPJ97750.1"/>
    <property type="molecule type" value="Genomic_DNA"/>
</dbReference>
<dbReference type="RefSeq" id="WP_319834577.1">
    <property type="nucleotide sequence ID" value="NZ_CP138858.1"/>
</dbReference>
<sequence>MKKTLPTPSLALGLSFGILSTLSLGTLHAVNYTWDNTGTDWNTASNWNVGSGFPDGGGDLAIFSDAASVQPNLSSSVLIARMTANSSAASGYVLTATGGATLTLGTLGTGTGSAINYTPTAGSFQIDADVIFGTSTAGATQTVNVNAANSAVYGNVILNGAVSTKETITIDKTGNGRLTLSNASNSWDGDIRVSGGTLAMSGAGVIGAGDLVMNGGTFDISAISGASFTHSASLTGAGTVEGGGNTLNVNGLSVDGTMSLSDVTLTLSGTTTFDFSDPSLALGTYDLVEGADGSVVFGGLLDLNFSGGTYTNGTLVQIFDLEEYSGDFSSVSVSGLSDGQSAVFDRITGNVSIIPEPQTFALLFGGAALLLTLCARRM</sequence>
<evidence type="ECO:0000256" key="2">
    <source>
        <dbReference type="SAM" id="SignalP"/>
    </source>
</evidence>
<evidence type="ECO:0000256" key="1">
    <source>
        <dbReference type="ARBA" id="ARBA00022729"/>
    </source>
</evidence>
<dbReference type="InterPro" id="IPR013425">
    <property type="entry name" value="Autotrns_rpt"/>
</dbReference>
<name>A0ABZ0RRY5_9BACT</name>
<dbReference type="NCBIfam" id="TIGR02601">
    <property type="entry name" value="autotrns_rpt"/>
    <property type="match status" value="1"/>
</dbReference>
<reference evidence="3 4" key="1">
    <citation type="submission" date="2023-11" db="EMBL/GenBank/DDBJ databases">
        <title>Coraliomargarita sp. nov., isolated from marine algae.</title>
        <authorList>
            <person name="Lee J.K."/>
            <person name="Baek J.H."/>
            <person name="Kim J.M."/>
            <person name="Choi D.G."/>
            <person name="Jeon C.O."/>
        </authorList>
    </citation>
    <scope>NUCLEOTIDE SEQUENCE [LARGE SCALE GENOMIC DNA]</scope>
    <source>
        <strain evidence="3 4">J2-16</strain>
    </source>
</reference>
<keyword evidence="1 2" id="KW-0732">Signal</keyword>
<feature type="signal peptide" evidence="2">
    <location>
        <begin position="1"/>
        <end position="29"/>
    </location>
</feature>
<dbReference type="Pfam" id="PF12951">
    <property type="entry name" value="PATR"/>
    <property type="match status" value="1"/>
</dbReference>
<proteinExistence type="predicted"/>
<accession>A0ABZ0RRY5</accession>
<organism evidence="3 4">
    <name type="scientific">Coraliomargarita algicola</name>
    <dbReference type="NCBI Taxonomy" id="3092156"/>
    <lineage>
        <taxon>Bacteria</taxon>
        <taxon>Pseudomonadati</taxon>
        <taxon>Verrucomicrobiota</taxon>
        <taxon>Opitutia</taxon>
        <taxon>Puniceicoccales</taxon>
        <taxon>Coraliomargaritaceae</taxon>
        <taxon>Coraliomargarita</taxon>
    </lineage>
</organism>
<dbReference type="SUPFAM" id="SSF51126">
    <property type="entry name" value="Pectin lyase-like"/>
    <property type="match status" value="1"/>
</dbReference>
<evidence type="ECO:0000313" key="3">
    <source>
        <dbReference type="EMBL" id="WPJ97750.1"/>
    </source>
</evidence>
<gene>
    <name evidence="3" type="ORF">SH580_08505</name>
</gene>